<evidence type="ECO:0000256" key="1">
    <source>
        <dbReference type="SAM" id="SignalP"/>
    </source>
</evidence>
<accession>A0ABQ8CJN7</accession>
<sequence>MRLLFCWAMSFYVESIACFNQFNVMKRRVFHLGMRDIILASPKLMGTSVEQPIFVSFFAMSVTDLSSLSTQLIDHPRSRFNTRFFLCKAVEFDNKKKHHLIHGVSTYFHGVSHTPNLHFPNHSLRRSFFRRISTTHRNPLIPVFINRVSETVTIGSLCFSSPMAPKDLFLDEEEKDLSFREDMTVHYRFECQDNLDKGFETNTPFSWITSSFKEDA</sequence>
<dbReference type="Proteomes" id="UP000824890">
    <property type="component" value="Unassembled WGS sequence"/>
</dbReference>
<feature type="chain" id="PRO_5045595457" evidence="1">
    <location>
        <begin position="19"/>
        <end position="216"/>
    </location>
</feature>
<gene>
    <name evidence="2" type="ORF">HID58_024921</name>
</gene>
<keyword evidence="3" id="KW-1185">Reference proteome</keyword>
<feature type="signal peptide" evidence="1">
    <location>
        <begin position="1"/>
        <end position="18"/>
    </location>
</feature>
<keyword evidence="1" id="KW-0732">Signal</keyword>
<name>A0ABQ8CJN7_BRANA</name>
<proteinExistence type="predicted"/>
<reference evidence="2 3" key="1">
    <citation type="submission" date="2021-05" db="EMBL/GenBank/DDBJ databases">
        <title>Genome Assembly of Synthetic Allotetraploid Brassica napus Reveals Homoeologous Exchanges between Subgenomes.</title>
        <authorList>
            <person name="Davis J.T."/>
        </authorList>
    </citation>
    <scope>NUCLEOTIDE SEQUENCE [LARGE SCALE GENOMIC DNA]</scope>
    <source>
        <strain evidence="3">cv. Da-Ae</strain>
        <tissue evidence="2">Seedling</tissue>
    </source>
</reference>
<organism evidence="2 3">
    <name type="scientific">Brassica napus</name>
    <name type="common">Rape</name>
    <dbReference type="NCBI Taxonomy" id="3708"/>
    <lineage>
        <taxon>Eukaryota</taxon>
        <taxon>Viridiplantae</taxon>
        <taxon>Streptophyta</taxon>
        <taxon>Embryophyta</taxon>
        <taxon>Tracheophyta</taxon>
        <taxon>Spermatophyta</taxon>
        <taxon>Magnoliopsida</taxon>
        <taxon>eudicotyledons</taxon>
        <taxon>Gunneridae</taxon>
        <taxon>Pentapetalae</taxon>
        <taxon>rosids</taxon>
        <taxon>malvids</taxon>
        <taxon>Brassicales</taxon>
        <taxon>Brassicaceae</taxon>
        <taxon>Brassiceae</taxon>
        <taxon>Brassica</taxon>
    </lineage>
</organism>
<evidence type="ECO:0000313" key="2">
    <source>
        <dbReference type="EMBL" id="KAH0917261.1"/>
    </source>
</evidence>
<protein>
    <submittedName>
        <fullName evidence="2">Uncharacterized protein</fullName>
    </submittedName>
</protein>
<dbReference type="EMBL" id="JAGKQM010000007">
    <property type="protein sequence ID" value="KAH0917261.1"/>
    <property type="molecule type" value="Genomic_DNA"/>
</dbReference>
<evidence type="ECO:0000313" key="3">
    <source>
        <dbReference type="Proteomes" id="UP000824890"/>
    </source>
</evidence>
<comment type="caution">
    <text evidence="2">The sequence shown here is derived from an EMBL/GenBank/DDBJ whole genome shotgun (WGS) entry which is preliminary data.</text>
</comment>